<dbReference type="OrthoDB" id="6018770at2759"/>
<dbReference type="Proteomes" id="UP000594262">
    <property type="component" value="Unplaced"/>
</dbReference>
<feature type="chain" id="PRO_5029768269" description="ShKT domain-containing protein" evidence="2">
    <location>
        <begin position="23"/>
        <end position="232"/>
    </location>
</feature>
<dbReference type="InterPro" id="IPR034113">
    <property type="entry name" value="SCP_GAPR1-like"/>
</dbReference>
<accession>A0A7M5WZQ9</accession>
<dbReference type="SMART" id="SM00198">
    <property type="entry name" value="SCP"/>
    <property type="match status" value="1"/>
</dbReference>
<dbReference type="PROSITE" id="PS01009">
    <property type="entry name" value="CRISP_1"/>
    <property type="match status" value="1"/>
</dbReference>
<dbReference type="InterPro" id="IPR001283">
    <property type="entry name" value="CRISP-related"/>
</dbReference>
<keyword evidence="2" id="KW-0732">Signal</keyword>
<evidence type="ECO:0000256" key="2">
    <source>
        <dbReference type="SAM" id="SignalP"/>
    </source>
</evidence>
<dbReference type="GO" id="GO:0005576">
    <property type="term" value="C:extracellular region"/>
    <property type="evidence" value="ECO:0007669"/>
    <property type="project" value="InterPro"/>
</dbReference>
<feature type="signal peptide" evidence="2">
    <location>
        <begin position="1"/>
        <end position="22"/>
    </location>
</feature>
<organism evidence="4 5">
    <name type="scientific">Clytia hemisphaerica</name>
    <dbReference type="NCBI Taxonomy" id="252671"/>
    <lineage>
        <taxon>Eukaryota</taxon>
        <taxon>Metazoa</taxon>
        <taxon>Cnidaria</taxon>
        <taxon>Hydrozoa</taxon>
        <taxon>Hydroidolina</taxon>
        <taxon>Leptothecata</taxon>
        <taxon>Obeliida</taxon>
        <taxon>Clytiidae</taxon>
        <taxon>Clytia</taxon>
    </lineage>
</organism>
<keyword evidence="1" id="KW-1015">Disulfide bond</keyword>
<dbReference type="Pfam" id="PF00188">
    <property type="entry name" value="CAP"/>
    <property type="match status" value="1"/>
</dbReference>
<dbReference type="GeneID" id="136800472"/>
<dbReference type="PRINTS" id="PR00838">
    <property type="entry name" value="V5ALLERGEN"/>
</dbReference>
<dbReference type="AlphaFoldDB" id="A0A7M5WZQ9"/>
<evidence type="ECO:0000259" key="3">
    <source>
        <dbReference type="PROSITE" id="PS51670"/>
    </source>
</evidence>
<dbReference type="CDD" id="cd05382">
    <property type="entry name" value="CAP_GAPR1-like"/>
    <property type="match status" value="1"/>
</dbReference>
<feature type="disulfide bond" evidence="1">
    <location>
        <begin position="198"/>
        <end position="232"/>
    </location>
</feature>
<dbReference type="EnsemblMetazoa" id="CLYHEMT015079.1">
    <property type="protein sequence ID" value="CLYHEMP015079.1"/>
    <property type="gene ID" value="CLYHEMG015079"/>
</dbReference>
<comment type="caution">
    <text evidence="1">Lacks conserved residue(s) required for the propagation of feature annotation.</text>
</comment>
<dbReference type="InterPro" id="IPR002413">
    <property type="entry name" value="V5_allergen-like"/>
</dbReference>
<evidence type="ECO:0000256" key="1">
    <source>
        <dbReference type="PROSITE-ProRule" id="PRU01005"/>
    </source>
</evidence>
<dbReference type="Pfam" id="PF01549">
    <property type="entry name" value="ShK"/>
    <property type="match status" value="1"/>
</dbReference>
<feature type="domain" description="ShKT" evidence="3">
    <location>
        <begin position="198"/>
        <end position="232"/>
    </location>
</feature>
<name>A0A7M5WZQ9_9CNID</name>
<dbReference type="Gene3D" id="3.40.33.10">
    <property type="entry name" value="CAP"/>
    <property type="match status" value="1"/>
</dbReference>
<dbReference type="InterPro" id="IPR014044">
    <property type="entry name" value="CAP_dom"/>
</dbReference>
<reference evidence="4" key="1">
    <citation type="submission" date="2021-01" db="UniProtKB">
        <authorList>
            <consortium name="EnsemblMetazoa"/>
        </authorList>
    </citation>
    <scope>IDENTIFICATION</scope>
</reference>
<dbReference type="RefSeq" id="XP_066913231.1">
    <property type="nucleotide sequence ID" value="XM_067057130.1"/>
</dbReference>
<dbReference type="Gene3D" id="1.10.10.1870">
    <property type="entry name" value="ShTK domain-like"/>
    <property type="match status" value="1"/>
</dbReference>
<evidence type="ECO:0000313" key="4">
    <source>
        <dbReference type="EnsemblMetazoa" id="CLYHEMP015079.1"/>
    </source>
</evidence>
<sequence length="232" mass="26459">MNFLQELLFLIIAYKLFPVVQTVIDDGVSLADKTTYAHNKVRYLHAVQDMVWDQELADNSKAWADLLASENSLHHSEGSKMGMYGENLYKGFDGFKNEKTVADAVYNWYIEIEGYNFNDPAPDLDIHGHFTALVWRTTIRVGCAITSRELYGGLFTFIVCQYLPSGNVNGFFLSNVMQLRFGATIPRHPRELEAPIGCIDRFENCNMWTGVCGQTTFRTMMVQYCKKTCQIC</sequence>
<protein>
    <recommendedName>
        <fullName evidence="3">ShKT domain-containing protein</fullName>
    </recommendedName>
</protein>
<keyword evidence="5" id="KW-1185">Reference proteome</keyword>
<dbReference type="InterPro" id="IPR003582">
    <property type="entry name" value="ShKT_dom"/>
</dbReference>
<dbReference type="SUPFAM" id="SSF55797">
    <property type="entry name" value="PR-1-like"/>
    <property type="match status" value="1"/>
</dbReference>
<proteinExistence type="predicted"/>
<dbReference type="PROSITE" id="PS51670">
    <property type="entry name" value="SHKT"/>
    <property type="match status" value="1"/>
</dbReference>
<evidence type="ECO:0000313" key="5">
    <source>
        <dbReference type="Proteomes" id="UP000594262"/>
    </source>
</evidence>
<dbReference type="InterPro" id="IPR018244">
    <property type="entry name" value="Allrgn_V5/Tpx1_CS"/>
</dbReference>
<dbReference type="PROSITE" id="PS01010">
    <property type="entry name" value="CRISP_2"/>
    <property type="match status" value="1"/>
</dbReference>
<dbReference type="PRINTS" id="PR00837">
    <property type="entry name" value="V5TPXLIKE"/>
</dbReference>
<dbReference type="PANTHER" id="PTHR10334">
    <property type="entry name" value="CYSTEINE-RICH SECRETORY PROTEIN-RELATED"/>
    <property type="match status" value="1"/>
</dbReference>
<dbReference type="InterPro" id="IPR035940">
    <property type="entry name" value="CAP_sf"/>
</dbReference>